<keyword evidence="1" id="KW-1133">Transmembrane helix</keyword>
<accession>A0A521DTN7</accession>
<keyword evidence="3" id="KW-1185">Reference proteome</keyword>
<dbReference type="Gene3D" id="3.30.2090.10">
    <property type="entry name" value="Multidrug efflux transporter AcrB TolC docking domain, DN and DC subdomains"/>
    <property type="match status" value="2"/>
</dbReference>
<dbReference type="EMBL" id="FXTN01000006">
    <property type="protein sequence ID" value="SMO75067.1"/>
    <property type="molecule type" value="Genomic_DNA"/>
</dbReference>
<evidence type="ECO:0000313" key="2">
    <source>
        <dbReference type="EMBL" id="SMO75067.1"/>
    </source>
</evidence>
<dbReference type="Pfam" id="PF00873">
    <property type="entry name" value="ACR_tran"/>
    <property type="match status" value="1"/>
</dbReference>
<name>A0A521DTN7_9SPHI</name>
<dbReference type="PANTHER" id="PTHR32063">
    <property type="match status" value="1"/>
</dbReference>
<evidence type="ECO:0000256" key="1">
    <source>
        <dbReference type="SAM" id="Phobius"/>
    </source>
</evidence>
<feature type="transmembrane region" description="Helical" evidence="1">
    <location>
        <begin position="12"/>
        <end position="34"/>
    </location>
</feature>
<dbReference type="InterPro" id="IPR027463">
    <property type="entry name" value="AcrB_DN_DC_subdom"/>
</dbReference>
<dbReference type="GO" id="GO:0005886">
    <property type="term" value="C:plasma membrane"/>
    <property type="evidence" value="ECO:0007669"/>
    <property type="project" value="TreeGrafter"/>
</dbReference>
<dbReference type="AlphaFoldDB" id="A0A521DTN7"/>
<organism evidence="2 3">
    <name type="scientific">Pedobacter westerhofensis</name>
    <dbReference type="NCBI Taxonomy" id="425512"/>
    <lineage>
        <taxon>Bacteria</taxon>
        <taxon>Pseudomonadati</taxon>
        <taxon>Bacteroidota</taxon>
        <taxon>Sphingobacteriia</taxon>
        <taxon>Sphingobacteriales</taxon>
        <taxon>Sphingobacteriaceae</taxon>
        <taxon>Pedobacter</taxon>
    </lineage>
</organism>
<feature type="transmembrane region" description="Helical" evidence="1">
    <location>
        <begin position="333"/>
        <end position="352"/>
    </location>
</feature>
<evidence type="ECO:0000313" key="3">
    <source>
        <dbReference type="Proteomes" id="UP000320300"/>
    </source>
</evidence>
<dbReference type="PRINTS" id="PR00702">
    <property type="entry name" value="ACRIFLAVINRP"/>
</dbReference>
<feature type="transmembrane region" description="Helical" evidence="1">
    <location>
        <begin position="903"/>
        <end position="919"/>
    </location>
</feature>
<feature type="transmembrane region" description="Helical" evidence="1">
    <location>
        <begin position="462"/>
        <end position="489"/>
    </location>
</feature>
<dbReference type="PANTHER" id="PTHR32063:SF8">
    <property type="entry name" value="CATION EFFLUX PROTEIN"/>
    <property type="match status" value="1"/>
</dbReference>
<feature type="transmembrane region" description="Helical" evidence="1">
    <location>
        <begin position="996"/>
        <end position="1017"/>
    </location>
</feature>
<dbReference type="SUPFAM" id="SSF82714">
    <property type="entry name" value="Multidrug efflux transporter AcrB TolC docking domain, DN and DC subdomains"/>
    <property type="match status" value="2"/>
</dbReference>
<gene>
    <name evidence="2" type="ORF">SAMN06265348_106154</name>
</gene>
<feature type="transmembrane region" description="Helical" evidence="1">
    <location>
        <begin position="1029"/>
        <end position="1048"/>
    </location>
</feature>
<dbReference type="Gene3D" id="3.30.70.1430">
    <property type="entry name" value="Multidrug efflux transporter AcrB pore domain"/>
    <property type="match status" value="2"/>
</dbReference>
<keyword evidence="1" id="KW-0472">Membrane</keyword>
<dbReference type="SUPFAM" id="SSF82693">
    <property type="entry name" value="Multidrug efflux transporter AcrB pore domain, PN1, PN2, PC1 and PC2 subdomains"/>
    <property type="match status" value="2"/>
</dbReference>
<dbReference type="OrthoDB" id="9758234at2"/>
<dbReference type="GO" id="GO:0042910">
    <property type="term" value="F:xenobiotic transmembrane transporter activity"/>
    <property type="evidence" value="ECO:0007669"/>
    <property type="project" value="TreeGrafter"/>
</dbReference>
<dbReference type="Proteomes" id="UP000320300">
    <property type="component" value="Unassembled WGS sequence"/>
</dbReference>
<dbReference type="Gene3D" id="3.30.70.1440">
    <property type="entry name" value="Multidrug efflux transporter AcrB pore domain"/>
    <property type="match status" value="1"/>
</dbReference>
<reference evidence="2 3" key="1">
    <citation type="submission" date="2017-05" db="EMBL/GenBank/DDBJ databases">
        <authorList>
            <person name="Varghese N."/>
            <person name="Submissions S."/>
        </authorList>
    </citation>
    <scope>NUCLEOTIDE SEQUENCE [LARGE SCALE GENOMIC DNA]</scope>
    <source>
        <strain evidence="2 3">DSM 19036</strain>
    </source>
</reference>
<dbReference type="Gene3D" id="3.30.70.1320">
    <property type="entry name" value="Multidrug efflux transporter AcrB pore domain like"/>
    <property type="match status" value="1"/>
</dbReference>
<feature type="transmembrane region" description="Helical" evidence="1">
    <location>
        <begin position="955"/>
        <end position="976"/>
    </location>
</feature>
<feature type="transmembrane region" description="Helical" evidence="1">
    <location>
        <begin position="385"/>
        <end position="409"/>
    </location>
</feature>
<dbReference type="InterPro" id="IPR001036">
    <property type="entry name" value="Acrflvin-R"/>
</dbReference>
<feature type="transmembrane region" description="Helical" evidence="1">
    <location>
        <begin position="926"/>
        <end position="949"/>
    </location>
</feature>
<proteinExistence type="predicted"/>
<dbReference type="SUPFAM" id="SSF82866">
    <property type="entry name" value="Multidrug efflux transporter AcrB transmembrane domain"/>
    <property type="match status" value="2"/>
</dbReference>
<sequence length="1075" mass="117836">MSLVTSALKRPITIVVVTFSLLIFSVLSVLKIPIDIFPQLNQPTIYVIESYGGMSPKQMEGFFSTRLQDQFLYVNGVKNITTKNIQGLTMLKLSFYESTNMAEASAQVALQVNRAMKFFPPGALPPQVVRFDASSLPVGQLVLSGKSRSLKEIYDMAATRIRPMFSAVAGLSAPPPFGANSRTITISVNPDKLRSYSITPDEVVEALAKYNVMSPSGNLRLGDNMFVTTLNSLVQKVEEFGNIPVTMKDGVPVLVKDVARVADAADITVDYALINGKRSVYIPVVKTADASTWEVVKQLKSKIPEMQSLLPDDVKISYEFDQSVFVVNAVESLVTEGTLGAILTGLMVLLFLRDWRSSLIVVITIPVSILIGVLLLGMFGQTINIMTLSGLALAIGILVDQATVTIENVHQHLEMGKSKKVAIYDACEEIAFPLMLILLCILAVFAPSFMMNGIPKAMFLPLSLSIGFTMIVSFVIAQTLVPILCNWLIKAEQYQHYNHADVHAHAGEALDPAEIDQVNNHLREEKEHPEKNDLFERVKLSYMRIIERLMGVRKIMVPVYLIGVIALAGFCFVIIGKDMMPKVNNGQFQLRIKMPDGTRLERTEDAMKKVLQIIDKTVDHKVAISSAYVGIIPSSYGTSNLYIFNTGTHEAVVQVNLDAEYKVNMDELKDALRKNIKYAIPELRLNFEPIDMTEKIMSQGAATPIEVRVAGKDMDQITDYAKKIVGKLSKISYLRDVQIAQPLKMPVVSIKIDRFKAAQFGLNLEDISRSVTASTSSSRFTQKNQWLDEKSAYTYQVQVQVPEYVMNTMDELREIPLVSGRTSPVLGDIAQFTTTYAPGEYDRTGPRRFLTVSANINKMDLGTATKDVTDAVNSLGTPAKGLLVDIKGMSTLLTETLASLQNGLLYAILVIFLLLAANYQSFKLSLTVLSTVPAVILGSLTALLLTGATLNLQSYMGMIMSTGVSVANAILIVTNAEKLRLEYHDAKKSAIVSASVRLRPILMTSLAMIAGMIPMASGMGEAGEQTAPLGVAVIGGLFASTLAALFILPQVFAGIQRKTTYESPSLMPDHNENTK</sequence>
<feature type="transmembrane region" description="Helical" evidence="1">
    <location>
        <begin position="359"/>
        <end position="379"/>
    </location>
</feature>
<dbReference type="Gene3D" id="1.20.1640.10">
    <property type="entry name" value="Multidrug efflux transporter AcrB transmembrane domain"/>
    <property type="match status" value="2"/>
</dbReference>
<protein>
    <submittedName>
        <fullName evidence="2">Multidrug efflux pump subunit AcrB</fullName>
    </submittedName>
</protein>
<feature type="transmembrane region" description="Helical" evidence="1">
    <location>
        <begin position="430"/>
        <end position="450"/>
    </location>
</feature>
<dbReference type="RefSeq" id="WP_142528622.1">
    <property type="nucleotide sequence ID" value="NZ_CBCSJO010000006.1"/>
</dbReference>
<keyword evidence="1" id="KW-0812">Transmembrane</keyword>
<feature type="transmembrane region" description="Helical" evidence="1">
    <location>
        <begin position="555"/>
        <end position="575"/>
    </location>
</feature>